<evidence type="ECO:0000256" key="5">
    <source>
        <dbReference type="ARBA" id="ARBA00022982"/>
    </source>
</evidence>
<comment type="cofactor">
    <cofactor evidence="8">
        <name>[2Fe-2S] cluster</name>
        <dbReference type="ChEBI" id="CHEBI:190135"/>
    </cofactor>
</comment>
<dbReference type="InterPro" id="IPR012675">
    <property type="entry name" value="Beta-grasp_dom_sf"/>
</dbReference>
<dbReference type="InterPro" id="IPR036869">
    <property type="entry name" value="J_dom_sf"/>
</dbReference>
<dbReference type="GO" id="GO:0046872">
    <property type="term" value="F:metal ion binding"/>
    <property type="evidence" value="ECO:0007669"/>
    <property type="project" value="UniProtKB-KW"/>
</dbReference>
<evidence type="ECO:0000259" key="10">
    <source>
        <dbReference type="PROSITE" id="PS50076"/>
    </source>
</evidence>
<sequence>MDPFDVLGVDPDADEATVARAYRDRVKETHPDQGGSREAFMRLQKAYAAIRSGEATVDESGRTGTNGSSPTTATAAGPATTDEPTAPPPGTSRMEYLNYEVLADHGWEIDDEDLFEAAAETDLGPEAYGRILVDHDETLLEAAERAGFAWPYACRGGACANCAVLVREGDVEMAQSHVLPKGMVDEGIRLSCLCRPRSEELQVVYNIKHLPGLDELRLPSQQF</sequence>
<evidence type="ECO:0000256" key="6">
    <source>
        <dbReference type="ARBA" id="ARBA00023004"/>
    </source>
</evidence>
<feature type="domain" description="2Fe-2S ferredoxin-type" evidence="11">
    <location>
        <begin position="119"/>
        <end position="209"/>
    </location>
</feature>
<keyword evidence="3" id="KW-0001">2Fe-2S</keyword>
<feature type="region of interest" description="Disordered" evidence="9">
    <location>
        <begin position="53"/>
        <end position="92"/>
    </location>
</feature>
<evidence type="ECO:0000259" key="11">
    <source>
        <dbReference type="PROSITE" id="PS51085"/>
    </source>
</evidence>
<keyword evidence="5" id="KW-0249">Electron transport</keyword>
<organism evidence="12 13">
    <name type="scientific">Halolamina litorea</name>
    <dbReference type="NCBI Taxonomy" id="1515593"/>
    <lineage>
        <taxon>Archaea</taxon>
        <taxon>Methanobacteriati</taxon>
        <taxon>Methanobacteriota</taxon>
        <taxon>Stenosarchaea group</taxon>
        <taxon>Halobacteria</taxon>
        <taxon>Halobacteriales</taxon>
        <taxon>Haloferacaceae</taxon>
    </lineage>
</organism>
<name>A0ABD6BQX0_9EURY</name>
<dbReference type="Proteomes" id="UP001597139">
    <property type="component" value="Unassembled WGS sequence"/>
</dbReference>
<comment type="caution">
    <text evidence="12">The sequence shown here is derived from an EMBL/GenBank/DDBJ whole genome shotgun (WGS) entry which is preliminary data.</text>
</comment>
<dbReference type="InterPro" id="IPR006058">
    <property type="entry name" value="2Fe2S_fd_BS"/>
</dbReference>
<dbReference type="GO" id="GO:0051537">
    <property type="term" value="F:2 iron, 2 sulfur cluster binding"/>
    <property type="evidence" value="ECO:0007669"/>
    <property type="project" value="UniProtKB-KW"/>
</dbReference>
<evidence type="ECO:0000256" key="7">
    <source>
        <dbReference type="ARBA" id="ARBA00023014"/>
    </source>
</evidence>
<dbReference type="InterPro" id="IPR036010">
    <property type="entry name" value="2Fe-2S_ferredoxin-like_sf"/>
</dbReference>
<dbReference type="EMBL" id="JBHUCZ010000003">
    <property type="protein sequence ID" value="MFD1567391.1"/>
    <property type="molecule type" value="Genomic_DNA"/>
</dbReference>
<dbReference type="CDD" id="cd06257">
    <property type="entry name" value="DnaJ"/>
    <property type="match status" value="1"/>
</dbReference>
<dbReference type="PROSITE" id="PS50076">
    <property type="entry name" value="DNAJ_2"/>
    <property type="match status" value="1"/>
</dbReference>
<accession>A0ABD6BQX0</accession>
<comment type="similarity">
    <text evidence="1">Belongs to the 2Fe2S plant-type ferredoxin family.</text>
</comment>
<keyword evidence="2" id="KW-0813">Transport</keyword>
<feature type="compositionally biased region" description="Low complexity" evidence="9">
    <location>
        <begin position="63"/>
        <end position="84"/>
    </location>
</feature>
<dbReference type="AlphaFoldDB" id="A0ABD6BQX0"/>
<keyword evidence="13" id="KW-1185">Reference proteome</keyword>
<dbReference type="Gene3D" id="3.10.20.30">
    <property type="match status" value="1"/>
</dbReference>
<dbReference type="InterPro" id="IPR001041">
    <property type="entry name" value="2Fe-2S_ferredoxin-type"/>
</dbReference>
<feature type="domain" description="J" evidence="10">
    <location>
        <begin position="2"/>
        <end position="61"/>
    </location>
</feature>
<keyword evidence="6" id="KW-0408">Iron</keyword>
<dbReference type="Pfam" id="PF00111">
    <property type="entry name" value="Fer2"/>
    <property type="match status" value="1"/>
</dbReference>
<dbReference type="NCBIfam" id="NF041393">
    <property type="entry name" value="Frdxn_Halo"/>
    <property type="match status" value="1"/>
</dbReference>
<dbReference type="SUPFAM" id="SSF46565">
    <property type="entry name" value="Chaperone J-domain"/>
    <property type="match status" value="1"/>
</dbReference>
<evidence type="ECO:0000256" key="9">
    <source>
        <dbReference type="SAM" id="MobiDB-lite"/>
    </source>
</evidence>
<dbReference type="PROSITE" id="PS00197">
    <property type="entry name" value="2FE2S_FER_1"/>
    <property type="match status" value="1"/>
</dbReference>
<evidence type="ECO:0000256" key="2">
    <source>
        <dbReference type="ARBA" id="ARBA00022448"/>
    </source>
</evidence>
<keyword evidence="4" id="KW-0479">Metal-binding</keyword>
<evidence type="ECO:0000256" key="4">
    <source>
        <dbReference type="ARBA" id="ARBA00022723"/>
    </source>
</evidence>
<evidence type="ECO:0000256" key="3">
    <source>
        <dbReference type="ARBA" id="ARBA00022714"/>
    </source>
</evidence>
<gene>
    <name evidence="12" type="primary">fer</name>
    <name evidence="12" type="ORF">ACFSAU_07790</name>
</gene>
<proteinExistence type="inferred from homology"/>
<evidence type="ECO:0000256" key="8">
    <source>
        <dbReference type="ARBA" id="ARBA00034078"/>
    </source>
</evidence>
<dbReference type="Pfam" id="PF00226">
    <property type="entry name" value="DnaJ"/>
    <property type="match status" value="1"/>
</dbReference>
<dbReference type="Gene3D" id="1.10.287.110">
    <property type="entry name" value="DnaJ domain"/>
    <property type="match status" value="1"/>
</dbReference>
<dbReference type="RefSeq" id="WP_267646362.1">
    <property type="nucleotide sequence ID" value="NZ_JANHGR010000001.1"/>
</dbReference>
<evidence type="ECO:0000256" key="1">
    <source>
        <dbReference type="ARBA" id="ARBA00007874"/>
    </source>
</evidence>
<evidence type="ECO:0000313" key="12">
    <source>
        <dbReference type="EMBL" id="MFD1567391.1"/>
    </source>
</evidence>
<keyword evidence="7" id="KW-0411">Iron-sulfur</keyword>
<dbReference type="SMART" id="SM00271">
    <property type="entry name" value="DnaJ"/>
    <property type="match status" value="1"/>
</dbReference>
<dbReference type="PANTHER" id="PTHR43112:SF3">
    <property type="entry name" value="FERREDOXIN-2, CHLOROPLASTIC"/>
    <property type="match status" value="1"/>
</dbReference>
<dbReference type="PROSITE" id="PS51085">
    <property type="entry name" value="2FE2S_FER_2"/>
    <property type="match status" value="1"/>
</dbReference>
<evidence type="ECO:0000313" key="13">
    <source>
        <dbReference type="Proteomes" id="UP001597139"/>
    </source>
</evidence>
<dbReference type="SUPFAM" id="SSF54292">
    <property type="entry name" value="2Fe-2S ferredoxin-like"/>
    <property type="match status" value="1"/>
</dbReference>
<reference evidence="12 13" key="1">
    <citation type="journal article" date="2019" name="Int. J. Syst. Evol. Microbiol.">
        <title>The Global Catalogue of Microorganisms (GCM) 10K type strain sequencing project: providing services to taxonomists for standard genome sequencing and annotation.</title>
        <authorList>
            <consortium name="The Broad Institute Genomics Platform"/>
            <consortium name="The Broad Institute Genome Sequencing Center for Infectious Disease"/>
            <person name="Wu L."/>
            <person name="Ma J."/>
        </authorList>
    </citation>
    <scope>NUCLEOTIDE SEQUENCE [LARGE SCALE GENOMIC DNA]</scope>
    <source>
        <strain evidence="12 13">CGMCC 1.12859</strain>
    </source>
</reference>
<dbReference type="InterPro" id="IPR053441">
    <property type="entry name" value="2Fe2S_Ferredoxin"/>
</dbReference>
<dbReference type="CDD" id="cd00207">
    <property type="entry name" value="fer2"/>
    <property type="match status" value="1"/>
</dbReference>
<dbReference type="PANTHER" id="PTHR43112">
    <property type="entry name" value="FERREDOXIN"/>
    <property type="match status" value="1"/>
</dbReference>
<protein>
    <submittedName>
        <fullName evidence="12">Ferredoxin Fer</fullName>
    </submittedName>
</protein>
<dbReference type="InterPro" id="IPR001623">
    <property type="entry name" value="DnaJ_domain"/>
</dbReference>